<dbReference type="Proteomes" id="UP000250078">
    <property type="component" value="Unassembled WGS sequence"/>
</dbReference>
<proteinExistence type="predicted"/>
<evidence type="ECO:0000313" key="2">
    <source>
        <dbReference type="Proteomes" id="UP000250078"/>
    </source>
</evidence>
<organism evidence="1 2">
    <name type="scientific">Cenococcum geophilum 1.58</name>
    <dbReference type="NCBI Taxonomy" id="794803"/>
    <lineage>
        <taxon>Eukaryota</taxon>
        <taxon>Fungi</taxon>
        <taxon>Dikarya</taxon>
        <taxon>Ascomycota</taxon>
        <taxon>Pezizomycotina</taxon>
        <taxon>Dothideomycetes</taxon>
        <taxon>Pleosporomycetidae</taxon>
        <taxon>Gloniales</taxon>
        <taxon>Gloniaceae</taxon>
        <taxon>Cenococcum</taxon>
    </lineage>
</organism>
<sequence>MRFLTRVRILSVLGISSILYFGWILHSLHITTRINKAWTGSSHQLVVFGDSWSDIGEYRISPPDEASTPVRDAEQGKLWTEVLCKELICDYIDNFARSSLPKCGGAPGALIDNDVYANATSHNETDIKPLADLKMQVQQWINFEKQKRLMPGRQGSNEWTVFTVMFGVWDLWQYAALEKARAVYAIERSIEELFHQLNTIAEHSDGPIRVVLPLLFDDQHQAVFLLTYWNTALSQAAFRWTAGDLFLPDINAVLVNEVRATQLYAMGITDASGAGKQVPLFDEVETPCLAPVLESEFTQDTQETTVIICDKPTCHLFWDGMHLGGTAHEIIGREAAGLVNGNKTANAYAREQEMSKAAVNGNGHTLLSGALAQDRSALLMIMGRDSPRKASEKAQDNSASPRELSNTVLARSTSSPIPARRSKAGDGVTTEEPTFVRRLTRKRAASLVHIEEDKPKSEEDDPTYQRSSNSAPSTGSGEFSGHICLCQPEPKIPRPRNAFILYRQHHQQAVVAHHPGLANPEISKIIGEQWQAESNTVKNEWKALADEEKARHQRQYPEYRYQPRRNGKSGALPENPSGEHTTVEKYRCPRCGGRSIKTPTSPFQTSYSTPLLPPPRQSPNSTSTTQYLPMMNNLSLESPQERRGRPGPSNLSNIQVPASPADTAMYSPLSPDSKRRRYNIGGYAPGSARRVDGESYPYPSHARHNSLPPIRHSPPNTGAMPPPRTPRRTKHDISLTLSALGDQSRSVEAMVMSVPYPVKIKVLGRITPPLKTPGLASATKPVRGAIVAIEGEDTAAVQELSRWLEEFLGKDKEYHTKIADPPKGPDADKSDIVFSDYLDVIREWYEKSKEMIEFITTAVPMTESDSNDKEMKGNDKASTTTTKPVLILPTYQLRASDAYASRIPISDAYSPTDHWQWMATLWRGIVGPDLTIYIKEAKAEEAKAEELAREKLVELSEDVRCLTVRKEKGSTKLSDGALRRVGFEVSEWIQAVGSGKEGH</sequence>
<accession>A0ACC8ELJ2</accession>
<keyword evidence="2" id="KW-1185">Reference proteome</keyword>
<protein>
    <submittedName>
        <fullName evidence="1">Uncharacterized protein</fullName>
    </submittedName>
</protein>
<dbReference type="EMBL" id="KV748276">
    <property type="protein sequence ID" value="OCK87002.1"/>
    <property type="molecule type" value="Genomic_DNA"/>
</dbReference>
<gene>
    <name evidence="1" type="ORF">K441DRAFT_709605</name>
</gene>
<name>A0ACC8ELJ2_9PEZI</name>
<reference evidence="1 2" key="1">
    <citation type="journal article" date="2016" name="Nat. Commun.">
        <title>Ectomycorrhizal ecology is imprinted in the genome of the dominant symbiotic fungus Cenococcum geophilum.</title>
        <authorList>
            <consortium name="DOE Joint Genome Institute"/>
            <person name="Peter M."/>
            <person name="Kohler A."/>
            <person name="Ohm R.A."/>
            <person name="Kuo A."/>
            <person name="Krutzmann J."/>
            <person name="Morin E."/>
            <person name="Arend M."/>
            <person name="Barry K.W."/>
            <person name="Binder M."/>
            <person name="Choi C."/>
            <person name="Clum A."/>
            <person name="Copeland A."/>
            <person name="Grisel N."/>
            <person name="Haridas S."/>
            <person name="Kipfer T."/>
            <person name="LaButti K."/>
            <person name="Lindquist E."/>
            <person name="Lipzen A."/>
            <person name="Maire R."/>
            <person name="Meier B."/>
            <person name="Mihaltcheva S."/>
            <person name="Molinier V."/>
            <person name="Murat C."/>
            <person name="Poggeler S."/>
            <person name="Quandt C.A."/>
            <person name="Sperisen C."/>
            <person name="Tritt A."/>
            <person name="Tisserant E."/>
            <person name="Crous P.W."/>
            <person name="Henrissat B."/>
            <person name="Nehls U."/>
            <person name="Egli S."/>
            <person name="Spatafora J.W."/>
            <person name="Grigoriev I.V."/>
            <person name="Martin F.M."/>
        </authorList>
    </citation>
    <scope>NUCLEOTIDE SEQUENCE [LARGE SCALE GENOMIC DNA]</scope>
    <source>
        <strain evidence="1 2">1.58</strain>
    </source>
</reference>
<evidence type="ECO:0000313" key="1">
    <source>
        <dbReference type="EMBL" id="OCK87002.1"/>
    </source>
</evidence>